<name>A0A371X038_9HYPH</name>
<feature type="domain" description="Ketoreductase" evidence="4">
    <location>
        <begin position="6"/>
        <end position="189"/>
    </location>
</feature>
<dbReference type="RefSeq" id="WP_116684127.1">
    <property type="nucleotide sequence ID" value="NZ_QURL01000006.1"/>
</dbReference>
<dbReference type="PANTHER" id="PTHR24321:SF8">
    <property type="entry name" value="ESTRADIOL 17-BETA-DEHYDROGENASE 8-RELATED"/>
    <property type="match status" value="1"/>
</dbReference>
<dbReference type="SUPFAM" id="SSF51735">
    <property type="entry name" value="NAD(P)-binding Rossmann-fold domains"/>
    <property type="match status" value="1"/>
</dbReference>
<evidence type="ECO:0000256" key="2">
    <source>
        <dbReference type="ARBA" id="ARBA00023002"/>
    </source>
</evidence>
<evidence type="ECO:0000256" key="3">
    <source>
        <dbReference type="ARBA" id="ARBA00023027"/>
    </source>
</evidence>
<dbReference type="InterPro" id="IPR002347">
    <property type="entry name" value="SDR_fam"/>
</dbReference>
<sequence>MALDGRVAIVTGGAKGIGYAVARKFLHEGAKVVIADINDRAGNEAARDLSEFGEVHYFHANVAEKLDVHNLIASALDAFSDIDILVNNAGIVHKAGFLDLDLADFQKVLDVNLKGAFLCGQAIAQHMVEKVRQGGSAGTIINMSSINAEFALADQVGYSVSKGGLKQLTKVMALALAPYGIRVNAIGPGSIMTELLHTVADDPQARNMILSRTPLGRIGEPKEIAAVAAFLASDQASYVTGQTVYADGGRLALNYVVPVRDEDD</sequence>
<organism evidence="5 6">
    <name type="scientific">Fulvimarina endophytica</name>
    <dbReference type="NCBI Taxonomy" id="2293836"/>
    <lineage>
        <taxon>Bacteria</taxon>
        <taxon>Pseudomonadati</taxon>
        <taxon>Pseudomonadota</taxon>
        <taxon>Alphaproteobacteria</taxon>
        <taxon>Hyphomicrobiales</taxon>
        <taxon>Aurantimonadaceae</taxon>
        <taxon>Fulvimarina</taxon>
    </lineage>
</organism>
<dbReference type="InterPro" id="IPR057326">
    <property type="entry name" value="KR_dom"/>
</dbReference>
<dbReference type="GO" id="GO:0016491">
    <property type="term" value="F:oxidoreductase activity"/>
    <property type="evidence" value="ECO:0007669"/>
    <property type="project" value="UniProtKB-KW"/>
</dbReference>
<evidence type="ECO:0000313" key="6">
    <source>
        <dbReference type="Proteomes" id="UP000264310"/>
    </source>
</evidence>
<dbReference type="PRINTS" id="PR00081">
    <property type="entry name" value="GDHRDH"/>
</dbReference>
<evidence type="ECO:0000259" key="4">
    <source>
        <dbReference type="SMART" id="SM00822"/>
    </source>
</evidence>
<evidence type="ECO:0000313" key="5">
    <source>
        <dbReference type="EMBL" id="RFC62603.1"/>
    </source>
</evidence>
<keyword evidence="6" id="KW-1185">Reference proteome</keyword>
<dbReference type="SMART" id="SM00822">
    <property type="entry name" value="PKS_KR"/>
    <property type="match status" value="1"/>
</dbReference>
<dbReference type="PRINTS" id="PR00080">
    <property type="entry name" value="SDRFAMILY"/>
</dbReference>
<proteinExistence type="inferred from homology"/>
<dbReference type="PROSITE" id="PS00061">
    <property type="entry name" value="ADH_SHORT"/>
    <property type="match status" value="1"/>
</dbReference>
<dbReference type="NCBIfam" id="NF005559">
    <property type="entry name" value="PRK07231.1"/>
    <property type="match status" value="1"/>
</dbReference>
<dbReference type="Pfam" id="PF13561">
    <property type="entry name" value="adh_short_C2"/>
    <property type="match status" value="1"/>
</dbReference>
<dbReference type="Gene3D" id="3.40.50.720">
    <property type="entry name" value="NAD(P)-binding Rossmann-like Domain"/>
    <property type="match status" value="1"/>
</dbReference>
<dbReference type="FunFam" id="3.40.50.720:FF:000084">
    <property type="entry name" value="Short-chain dehydrogenase reductase"/>
    <property type="match status" value="1"/>
</dbReference>
<comment type="caution">
    <text evidence="5">The sequence shown here is derived from an EMBL/GenBank/DDBJ whole genome shotgun (WGS) entry which is preliminary data.</text>
</comment>
<dbReference type="AlphaFoldDB" id="A0A371X038"/>
<dbReference type="EMBL" id="QURL01000006">
    <property type="protein sequence ID" value="RFC62603.1"/>
    <property type="molecule type" value="Genomic_DNA"/>
</dbReference>
<gene>
    <name evidence="5" type="ORF">DYI37_15290</name>
</gene>
<dbReference type="InterPro" id="IPR036291">
    <property type="entry name" value="NAD(P)-bd_dom_sf"/>
</dbReference>
<protein>
    <submittedName>
        <fullName evidence="5">SDR family oxidoreductase</fullName>
    </submittedName>
</protein>
<keyword evidence="2" id="KW-0560">Oxidoreductase</keyword>
<dbReference type="OrthoDB" id="7568484at2"/>
<reference evidence="5 6" key="1">
    <citation type="submission" date="2018-08" db="EMBL/GenBank/DDBJ databases">
        <title>Fulvimarina sp. 85, whole genome shotgun sequence.</title>
        <authorList>
            <person name="Tuo L."/>
        </authorList>
    </citation>
    <scope>NUCLEOTIDE SEQUENCE [LARGE SCALE GENOMIC DNA]</scope>
    <source>
        <strain evidence="5 6">85</strain>
    </source>
</reference>
<keyword evidence="3" id="KW-0520">NAD</keyword>
<dbReference type="Proteomes" id="UP000264310">
    <property type="component" value="Unassembled WGS sequence"/>
</dbReference>
<comment type="similarity">
    <text evidence="1">Belongs to the short-chain dehydrogenases/reductases (SDR) family.</text>
</comment>
<evidence type="ECO:0000256" key="1">
    <source>
        <dbReference type="ARBA" id="ARBA00006484"/>
    </source>
</evidence>
<dbReference type="InterPro" id="IPR020904">
    <property type="entry name" value="Sc_DH/Rdtase_CS"/>
</dbReference>
<accession>A0A371X038</accession>
<dbReference type="PANTHER" id="PTHR24321">
    <property type="entry name" value="DEHYDROGENASES, SHORT CHAIN"/>
    <property type="match status" value="1"/>
</dbReference>